<dbReference type="EMBL" id="LK022848">
    <property type="protein sequence ID" value="CDR09400.1"/>
    <property type="molecule type" value="Genomic_DNA"/>
</dbReference>
<dbReference type="RefSeq" id="WP_044574484.1">
    <property type="nucleotide sequence ID" value="NZ_BAABDR010000045.1"/>
</dbReference>
<dbReference type="AlphaFoldDB" id="A0A060ZTF0"/>
<dbReference type="HOGENOM" id="CLU_1905639_0_0_11"/>
<dbReference type="Proteomes" id="UP000756710">
    <property type="component" value="Unassembled WGS sequence"/>
</dbReference>
<feature type="transmembrane region" description="Helical" evidence="1">
    <location>
        <begin position="113"/>
        <end position="136"/>
    </location>
</feature>
<keyword evidence="1" id="KW-0812">Transmembrane</keyword>
<reference evidence="2" key="1">
    <citation type="submission" date="2014-05" db="EMBL/GenBank/DDBJ databases">
        <authorList>
            <person name="Horn Fabian"/>
        </authorList>
    </citation>
    <scope>NUCLEOTIDE SEQUENCE</scope>
</reference>
<keyword evidence="1" id="KW-0472">Membrane</keyword>
<evidence type="ECO:0000256" key="1">
    <source>
        <dbReference type="SAM" id="Phobius"/>
    </source>
</evidence>
<protein>
    <recommendedName>
        <fullName evidence="5">DUF3592 domain-containing protein</fullName>
    </recommendedName>
</protein>
<reference evidence="3 4" key="2">
    <citation type="submission" date="2021-03" db="EMBL/GenBank/DDBJ databases">
        <title>Genomic Encyclopedia of Type Strains, Phase IV (KMG-IV): sequencing the most valuable type-strain genomes for metagenomic binning, comparative biology and taxonomic classification.</title>
        <authorList>
            <person name="Goeker M."/>
        </authorList>
    </citation>
    <scope>NUCLEOTIDE SEQUENCE [LARGE SCALE GENOMIC DNA]</scope>
    <source>
        <strain evidence="3 4">DSM 41954</strain>
    </source>
</reference>
<organism evidence="2">
    <name type="scientific">Streptomyces iranensis</name>
    <dbReference type="NCBI Taxonomy" id="576784"/>
    <lineage>
        <taxon>Bacteria</taxon>
        <taxon>Bacillati</taxon>
        <taxon>Actinomycetota</taxon>
        <taxon>Actinomycetes</taxon>
        <taxon>Kitasatosporales</taxon>
        <taxon>Streptomycetaceae</taxon>
        <taxon>Streptomyces</taxon>
        <taxon>Streptomyces violaceusniger group</taxon>
    </lineage>
</organism>
<evidence type="ECO:0000313" key="2">
    <source>
        <dbReference type="EMBL" id="CDR09400.1"/>
    </source>
</evidence>
<gene>
    <name evidence="3" type="ORF">J2Z30_002783</name>
    <name evidence="2" type="ORF">SIRAN6013</name>
</gene>
<evidence type="ECO:0008006" key="5">
    <source>
        <dbReference type="Google" id="ProtNLM"/>
    </source>
</evidence>
<keyword evidence="4" id="KW-1185">Reference proteome</keyword>
<dbReference type="EMBL" id="JAGGLR010000006">
    <property type="protein sequence ID" value="MBP2061774.1"/>
    <property type="molecule type" value="Genomic_DNA"/>
</dbReference>
<sequence>MAMPGADLLCAAVGLSLYACAWRDTRLVRRLRREGVRTEGVVVANIVNHHSQNRSRSTTQTPVIRFHDHQGYMVEFTTAVQGVGLGLANGRRVEVMYLPGESQKARVWMRRHILGPAAVLTLIGTIFLGFGLVIAFS</sequence>
<dbReference type="GeneID" id="32473909"/>
<evidence type="ECO:0000313" key="4">
    <source>
        <dbReference type="Proteomes" id="UP000756710"/>
    </source>
</evidence>
<evidence type="ECO:0000313" key="3">
    <source>
        <dbReference type="EMBL" id="MBP2061774.1"/>
    </source>
</evidence>
<accession>A0A060ZTF0</accession>
<proteinExistence type="predicted"/>
<feature type="transmembrane region" description="Helical" evidence="1">
    <location>
        <begin position="6"/>
        <end position="23"/>
    </location>
</feature>
<name>A0A060ZTF0_9ACTN</name>
<keyword evidence="1" id="KW-1133">Transmembrane helix</keyword>